<dbReference type="EMBL" id="KN832142">
    <property type="protein sequence ID" value="KIN93700.1"/>
    <property type="molecule type" value="Genomic_DNA"/>
</dbReference>
<dbReference type="HOGENOM" id="CLU_178716_0_0_1"/>
<reference evidence="1 2" key="1">
    <citation type="submission" date="2014-04" db="EMBL/GenBank/DDBJ databases">
        <authorList>
            <consortium name="DOE Joint Genome Institute"/>
            <person name="Kuo A."/>
            <person name="Kohler A."/>
            <person name="Costa M.D."/>
            <person name="Nagy L.G."/>
            <person name="Floudas D."/>
            <person name="Copeland A."/>
            <person name="Barry K.W."/>
            <person name="Cichocki N."/>
            <person name="Veneault-Fourrey C."/>
            <person name="LaButti K."/>
            <person name="Lindquist E.A."/>
            <person name="Lipzen A."/>
            <person name="Lundell T."/>
            <person name="Morin E."/>
            <person name="Murat C."/>
            <person name="Sun H."/>
            <person name="Tunlid A."/>
            <person name="Henrissat B."/>
            <person name="Grigoriev I.V."/>
            <person name="Hibbett D.S."/>
            <person name="Martin F."/>
            <person name="Nordberg H.P."/>
            <person name="Cantor M.N."/>
            <person name="Hua S.X."/>
        </authorList>
    </citation>
    <scope>NUCLEOTIDE SEQUENCE [LARGE SCALE GENOMIC DNA]</scope>
    <source>
        <strain evidence="1 2">Marx 270</strain>
    </source>
</reference>
<dbReference type="AlphaFoldDB" id="A0A0C3NCY8"/>
<dbReference type="OrthoDB" id="2688393at2759"/>
<proteinExistence type="predicted"/>
<protein>
    <submittedName>
        <fullName evidence="1">Uncharacterized protein</fullName>
    </submittedName>
</protein>
<gene>
    <name evidence="1" type="ORF">M404DRAFT_35827</name>
</gene>
<evidence type="ECO:0000313" key="2">
    <source>
        <dbReference type="Proteomes" id="UP000054217"/>
    </source>
</evidence>
<organism evidence="1 2">
    <name type="scientific">Pisolithus tinctorius Marx 270</name>
    <dbReference type="NCBI Taxonomy" id="870435"/>
    <lineage>
        <taxon>Eukaryota</taxon>
        <taxon>Fungi</taxon>
        <taxon>Dikarya</taxon>
        <taxon>Basidiomycota</taxon>
        <taxon>Agaricomycotina</taxon>
        <taxon>Agaricomycetes</taxon>
        <taxon>Agaricomycetidae</taxon>
        <taxon>Boletales</taxon>
        <taxon>Sclerodermatineae</taxon>
        <taxon>Pisolithaceae</taxon>
        <taxon>Pisolithus</taxon>
    </lineage>
</organism>
<name>A0A0C3NCY8_PISTI</name>
<reference evidence="2" key="2">
    <citation type="submission" date="2015-01" db="EMBL/GenBank/DDBJ databases">
        <title>Evolutionary Origins and Diversification of the Mycorrhizal Mutualists.</title>
        <authorList>
            <consortium name="DOE Joint Genome Institute"/>
            <consortium name="Mycorrhizal Genomics Consortium"/>
            <person name="Kohler A."/>
            <person name="Kuo A."/>
            <person name="Nagy L.G."/>
            <person name="Floudas D."/>
            <person name="Copeland A."/>
            <person name="Barry K.W."/>
            <person name="Cichocki N."/>
            <person name="Veneault-Fourrey C."/>
            <person name="LaButti K."/>
            <person name="Lindquist E.A."/>
            <person name="Lipzen A."/>
            <person name="Lundell T."/>
            <person name="Morin E."/>
            <person name="Murat C."/>
            <person name="Riley R."/>
            <person name="Ohm R."/>
            <person name="Sun H."/>
            <person name="Tunlid A."/>
            <person name="Henrissat B."/>
            <person name="Grigoriev I.V."/>
            <person name="Hibbett D.S."/>
            <person name="Martin F."/>
        </authorList>
    </citation>
    <scope>NUCLEOTIDE SEQUENCE [LARGE SCALE GENOMIC DNA]</scope>
    <source>
        <strain evidence="2">Marx 270</strain>
    </source>
</reference>
<keyword evidence="2" id="KW-1185">Reference proteome</keyword>
<evidence type="ECO:0000313" key="1">
    <source>
        <dbReference type="EMBL" id="KIN93700.1"/>
    </source>
</evidence>
<dbReference type="Proteomes" id="UP000054217">
    <property type="component" value="Unassembled WGS sequence"/>
</dbReference>
<dbReference type="InParanoid" id="A0A0C3NCY8"/>
<sequence>MRSQVGYMKNWETNIHWPFQSRAEWRLGKFLAENLTQAQINPFLKLDWLDGQKPSFTSARQLLDWMDTLPSGPGWQVMQLERL</sequence>
<accession>A0A0C3NCY8</accession>